<evidence type="ECO:0000256" key="3">
    <source>
        <dbReference type="ARBA" id="ARBA00004502"/>
    </source>
</evidence>
<dbReference type="OrthoDB" id="1929188at2759"/>
<evidence type="ECO:0000256" key="8">
    <source>
        <dbReference type="ARBA" id="ARBA00023136"/>
    </source>
</evidence>
<feature type="transmembrane region" description="Helical" evidence="9">
    <location>
        <begin position="88"/>
        <end position="109"/>
    </location>
</feature>
<evidence type="ECO:0000313" key="10">
    <source>
        <dbReference type="EMBL" id="AQT25672.1"/>
    </source>
</evidence>
<proteinExistence type="evidence at transcript level"/>
<dbReference type="GO" id="GO:0012511">
    <property type="term" value="C:monolayer-surrounded lipid storage body"/>
    <property type="evidence" value="ECO:0007669"/>
    <property type="project" value="InterPro"/>
</dbReference>
<evidence type="ECO:0000256" key="6">
    <source>
        <dbReference type="ARBA" id="ARBA00022692"/>
    </source>
</evidence>
<dbReference type="InterPro" id="IPR000136">
    <property type="entry name" value="Oleosin"/>
</dbReference>
<dbReference type="EMBL" id="KU711777">
    <property type="protein sequence ID" value="AQT25672.1"/>
    <property type="molecule type" value="mRNA"/>
</dbReference>
<dbReference type="SMR" id="A0A1S6KW65"/>
<evidence type="ECO:0000256" key="1">
    <source>
        <dbReference type="ARBA" id="ARBA00002582"/>
    </source>
</evidence>
<gene>
    <name evidence="11" type="ORF">COCNU_05G010790</name>
</gene>
<comment type="similarity">
    <text evidence="4">Belongs to the oleosin family.</text>
</comment>
<dbReference type="EMBL" id="CM017876">
    <property type="protein sequence ID" value="KAG1342850.1"/>
    <property type="molecule type" value="Genomic_DNA"/>
</dbReference>
<evidence type="ECO:0000313" key="12">
    <source>
        <dbReference type="Proteomes" id="UP000797356"/>
    </source>
</evidence>
<dbReference type="AlphaFoldDB" id="A0A1S6KW65"/>
<organism evidence="10">
    <name type="scientific">Cocos nucifera</name>
    <name type="common">Coconut palm</name>
    <dbReference type="NCBI Taxonomy" id="13894"/>
    <lineage>
        <taxon>Eukaryota</taxon>
        <taxon>Viridiplantae</taxon>
        <taxon>Streptophyta</taxon>
        <taxon>Embryophyta</taxon>
        <taxon>Tracheophyta</taxon>
        <taxon>Spermatophyta</taxon>
        <taxon>Magnoliopsida</taxon>
        <taxon>Liliopsida</taxon>
        <taxon>Arecaceae</taxon>
        <taxon>Arecoideae</taxon>
        <taxon>Cocoseae</taxon>
        <taxon>Attaleinae</taxon>
        <taxon>Cocos</taxon>
    </lineage>
</organism>
<keyword evidence="7 9" id="KW-1133">Transmembrane helix</keyword>
<comment type="subcellular location">
    <subcellularLocation>
        <location evidence="3">Lipid droplet</location>
    </subcellularLocation>
    <subcellularLocation>
        <location evidence="2">Membrane</location>
        <topology evidence="2">Multi-pass membrane protein</topology>
    </subcellularLocation>
</comment>
<reference evidence="11" key="3">
    <citation type="submission" date="2019-07" db="EMBL/GenBank/DDBJ databases">
        <authorList>
            <person name="Yang Y."/>
            <person name="Bocs S."/>
            <person name="Baudouin L."/>
        </authorList>
    </citation>
    <scope>NUCLEOTIDE SEQUENCE</scope>
    <source>
        <tissue evidence="11">Spear leaf of Hainan Tall coconut</tissue>
    </source>
</reference>
<keyword evidence="5" id="KW-0551">Lipid droplet</keyword>
<protein>
    <submittedName>
        <fullName evidence="10">Oleosin isoform 300a</fullName>
    </submittedName>
</protein>
<reference evidence="11" key="2">
    <citation type="journal article" date="2017" name="Gigascience">
        <title>The genome draft of coconut (Cocos nucifera).</title>
        <authorList>
            <person name="Xiao Y."/>
            <person name="Xu P."/>
            <person name="Fan H."/>
            <person name="Baudouin L."/>
            <person name="Xia W."/>
            <person name="Bocs S."/>
            <person name="Xu J."/>
            <person name="Li Q."/>
            <person name="Guo A."/>
            <person name="Zhou L."/>
            <person name="Li J."/>
            <person name="Wu Y."/>
            <person name="Ma Z."/>
            <person name="Armero A."/>
            <person name="Issali A.E."/>
            <person name="Liu N."/>
            <person name="Peng M."/>
            <person name="Yang Y."/>
        </authorList>
    </citation>
    <scope>NUCLEOTIDE SEQUENCE</scope>
    <source>
        <tissue evidence="11">Spear leaf of Hainan Tall coconut</tissue>
    </source>
</reference>
<evidence type="ECO:0000256" key="5">
    <source>
        <dbReference type="ARBA" id="ARBA00022677"/>
    </source>
</evidence>
<dbReference type="PANTHER" id="PTHR33203:SF44">
    <property type="entry name" value="OLEOSIN 20.3 KDA"/>
    <property type="match status" value="1"/>
</dbReference>
<accession>A0A1S6KW65</accession>
<dbReference type="PANTHER" id="PTHR33203">
    <property type="entry name" value="OLEOSIN"/>
    <property type="match status" value="1"/>
</dbReference>
<keyword evidence="6 9" id="KW-0812">Transmembrane</keyword>
<evidence type="ECO:0000313" key="11">
    <source>
        <dbReference type="EMBL" id="KAG1342850.1"/>
    </source>
</evidence>
<sequence length="126" mass="12988">MAERHHQALPAAAMEERIKGLLPQKGPSASQVLAVVTLLPIGGILLALSGIILTGTVIGLAVVTPLFVIFSPVLVPAALAIGLAVMGFLASGAFGLTALMSLSWVVSYVKGRRGPKRRLPRGSAAR</sequence>
<dbReference type="GO" id="GO:0050826">
    <property type="term" value="P:response to freezing"/>
    <property type="evidence" value="ECO:0007669"/>
    <property type="project" value="TreeGrafter"/>
</dbReference>
<dbReference type="GO" id="GO:0010344">
    <property type="term" value="P:seed oilbody biogenesis"/>
    <property type="evidence" value="ECO:0007669"/>
    <property type="project" value="TreeGrafter"/>
</dbReference>
<dbReference type="GO" id="GO:0019915">
    <property type="term" value="P:lipid storage"/>
    <property type="evidence" value="ECO:0007669"/>
    <property type="project" value="TreeGrafter"/>
</dbReference>
<keyword evidence="12" id="KW-1185">Reference proteome</keyword>
<evidence type="ECO:0000256" key="9">
    <source>
        <dbReference type="SAM" id="Phobius"/>
    </source>
</evidence>
<keyword evidence="8 9" id="KW-0472">Membrane</keyword>
<evidence type="ECO:0000256" key="4">
    <source>
        <dbReference type="ARBA" id="ARBA00010858"/>
    </source>
</evidence>
<name>A0A1S6KW65_COCNU</name>
<comment type="function">
    <text evidence="1">May have a structural role to stabilize the lipid body during desiccation of the seed by preventing coalescence of the oil. Probably interacts with both lipid and phospholipid moieties of lipid bodies. May also provide recognition signals for specific lipase anchorage in lipolysis during seedling growth.</text>
</comment>
<evidence type="ECO:0000256" key="7">
    <source>
        <dbReference type="ARBA" id="ARBA00022989"/>
    </source>
</evidence>
<evidence type="ECO:0000256" key="2">
    <source>
        <dbReference type="ARBA" id="ARBA00004141"/>
    </source>
</evidence>
<dbReference type="Pfam" id="PF01277">
    <property type="entry name" value="Oleosin"/>
    <property type="match status" value="1"/>
</dbReference>
<dbReference type="Proteomes" id="UP000797356">
    <property type="component" value="Chromosome 5"/>
</dbReference>
<reference evidence="10" key="1">
    <citation type="submission" date="2016-02" db="EMBL/GenBank/DDBJ databases">
        <title>Cloning, molecular analysis and developmental expression of three oleosin cDNA isoforms in coconut (Cocos nucifera L.).</title>
        <authorList>
            <person name="Vargas A.G."/>
            <person name="Cabanos C.S."/>
            <person name="Garcia R.N."/>
            <person name="Maruyama N."/>
            <person name="Tecson-Mendoza E.M."/>
        </authorList>
    </citation>
    <scope>NUCLEOTIDE SEQUENCE</scope>
</reference>
<dbReference type="GO" id="GO:0016020">
    <property type="term" value="C:membrane"/>
    <property type="evidence" value="ECO:0007669"/>
    <property type="project" value="UniProtKB-SubCell"/>
</dbReference>
<feature type="transmembrane region" description="Helical" evidence="9">
    <location>
        <begin position="32"/>
        <end position="53"/>
    </location>
</feature>
<feature type="transmembrane region" description="Helical" evidence="9">
    <location>
        <begin position="60"/>
        <end position="82"/>
    </location>
</feature>